<evidence type="ECO:0000259" key="2">
    <source>
        <dbReference type="PROSITE" id="PS50006"/>
    </source>
</evidence>
<dbReference type="Proteomes" id="UP000697710">
    <property type="component" value="Unassembled WGS sequence"/>
</dbReference>
<sequence length="383" mass="42621">MNLDDLCRPSSAGTVELAVDLSNVCRNSQIDSTGDPARWDRLLRVLQIWNDSYSAFERPVVVLIADESLRHLLPPEERRLLKQAVQDGFAIETPKADPMLLDLAEECDCLILSNDQFVSYRRGRPWMEQEEAARFVQVRTSDGPVELDLIALRPRSSYSKSRAEEQDELKENRIDLRRDLGADLLRSLFRCENPTCLRRSFLPKGAVSAPERGSGGEAVCPGCKGRLTRVGDARETAVIKLSALGRSHAQRVPLAMGGTITIGRAADDLSLRDLLEPEDLRRVSREHLRVDFGQGGVTATDLNSSNGSAISRWDRGSRESGPPVRLDAGVAVDIRPRDVVIVAGVLCVERSGRRFPFDMEPVARRGREARDEPRTVMHTGEEF</sequence>
<organism evidence="3 4">
    <name type="scientific">Eiseniibacteriota bacterium</name>
    <dbReference type="NCBI Taxonomy" id="2212470"/>
    <lineage>
        <taxon>Bacteria</taxon>
        <taxon>Candidatus Eiseniibacteriota</taxon>
    </lineage>
</organism>
<dbReference type="PROSITE" id="PS50006">
    <property type="entry name" value="FHA_DOMAIN"/>
    <property type="match status" value="1"/>
</dbReference>
<comment type="caution">
    <text evidence="3">The sequence shown here is derived from an EMBL/GenBank/DDBJ whole genome shotgun (WGS) entry which is preliminary data.</text>
</comment>
<gene>
    <name evidence="3" type="ORF">KC729_19285</name>
</gene>
<dbReference type="Gene3D" id="3.40.50.11980">
    <property type="match status" value="1"/>
</dbReference>
<evidence type="ECO:0000313" key="3">
    <source>
        <dbReference type="EMBL" id="MCA9729836.1"/>
    </source>
</evidence>
<dbReference type="AlphaFoldDB" id="A0A956RQK8"/>
<feature type="region of interest" description="Disordered" evidence="1">
    <location>
        <begin position="296"/>
        <end position="322"/>
    </location>
</feature>
<proteinExistence type="predicted"/>
<dbReference type="InterPro" id="IPR008984">
    <property type="entry name" value="SMAD_FHA_dom_sf"/>
</dbReference>
<evidence type="ECO:0000313" key="4">
    <source>
        <dbReference type="Proteomes" id="UP000697710"/>
    </source>
</evidence>
<dbReference type="SUPFAM" id="SSF49879">
    <property type="entry name" value="SMAD/FHA domain"/>
    <property type="match status" value="1"/>
</dbReference>
<evidence type="ECO:0000256" key="1">
    <source>
        <dbReference type="SAM" id="MobiDB-lite"/>
    </source>
</evidence>
<accession>A0A956RQK8</accession>
<reference evidence="3" key="2">
    <citation type="journal article" date="2021" name="Microbiome">
        <title>Successional dynamics and alternative stable states in a saline activated sludge microbial community over 9 years.</title>
        <authorList>
            <person name="Wang Y."/>
            <person name="Ye J."/>
            <person name="Ju F."/>
            <person name="Liu L."/>
            <person name="Boyd J.A."/>
            <person name="Deng Y."/>
            <person name="Parks D.H."/>
            <person name="Jiang X."/>
            <person name="Yin X."/>
            <person name="Woodcroft B.J."/>
            <person name="Tyson G.W."/>
            <person name="Hugenholtz P."/>
            <person name="Polz M.F."/>
            <person name="Zhang T."/>
        </authorList>
    </citation>
    <scope>NUCLEOTIDE SEQUENCE</scope>
    <source>
        <strain evidence="3">HKST-UBA01</strain>
    </source>
</reference>
<dbReference type="EMBL" id="JAGQHR010000861">
    <property type="protein sequence ID" value="MCA9729836.1"/>
    <property type="molecule type" value="Genomic_DNA"/>
</dbReference>
<dbReference type="InterPro" id="IPR000253">
    <property type="entry name" value="FHA_dom"/>
</dbReference>
<reference evidence="3" key="1">
    <citation type="submission" date="2020-04" db="EMBL/GenBank/DDBJ databases">
        <authorList>
            <person name="Zhang T."/>
        </authorList>
    </citation>
    <scope>NUCLEOTIDE SEQUENCE</scope>
    <source>
        <strain evidence="3">HKST-UBA01</strain>
    </source>
</reference>
<dbReference type="CDD" id="cd00060">
    <property type="entry name" value="FHA"/>
    <property type="match status" value="1"/>
</dbReference>
<feature type="domain" description="FHA" evidence="2">
    <location>
        <begin position="260"/>
        <end position="311"/>
    </location>
</feature>
<dbReference type="Gene3D" id="2.60.200.20">
    <property type="match status" value="1"/>
</dbReference>
<feature type="compositionally biased region" description="Polar residues" evidence="1">
    <location>
        <begin position="300"/>
        <end position="309"/>
    </location>
</feature>
<protein>
    <submittedName>
        <fullName evidence="3">FHA domain-containing protein</fullName>
    </submittedName>
</protein>
<dbReference type="Pfam" id="PF00498">
    <property type="entry name" value="FHA"/>
    <property type="match status" value="1"/>
</dbReference>
<name>A0A956RQK8_UNCEI</name>